<organism evidence="3 4">
    <name type="scientific">Desemzia incerta</name>
    <dbReference type="NCBI Taxonomy" id="82801"/>
    <lineage>
        <taxon>Bacteria</taxon>
        <taxon>Bacillati</taxon>
        <taxon>Bacillota</taxon>
        <taxon>Bacilli</taxon>
        <taxon>Lactobacillales</taxon>
        <taxon>Carnobacteriaceae</taxon>
        <taxon>Desemzia</taxon>
    </lineage>
</organism>
<dbReference type="NCBIfam" id="NF011405">
    <property type="entry name" value="PRK14830.1"/>
    <property type="match status" value="1"/>
</dbReference>
<gene>
    <name evidence="3" type="ORF">SAMN04488506_0876</name>
</gene>
<protein>
    <recommendedName>
        <fullName evidence="2">Isoprenyl transferase</fullName>
        <ecNumber evidence="2">2.5.1.-</ecNumber>
    </recommendedName>
</protein>
<dbReference type="GO" id="GO:0016094">
    <property type="term" value="P:polyprenol biosynthetic process"/>
    <property type="evidence" value="ECO:0007669"/>
    <property type="project" value="TreeGrafter"/>
</dbReference>
<feature type="binding site" evidence="2">
    <location>
        <position position="43"/>
    </location>
    <ligand>
        <name>substrate</name>
    </ligand>
</feature>
<dbReference type="EC" id="2.5.1.-" evidence="2"/>
<sequence>MSDQEREDNQEVYHFSPDESVPNHVAIIMDGNGRWAKNRGFKRSAGHRAGMDQVKIIARHANKRGIKALTVYAFSTENWKRPLDEVNYLMQLPIEFFDEFMPEIMEAGIRVTMIGLHEKLPRKTKKVMERAIKETAHNTGMILNFAVNYGGRNEIVEAAKAMAEDISAGKLKPQKLTEEDFEDYLMTSVLGAYQNVDYMIRTSGEERISNFMLWQNAYSEFYFSSLAWPDFDEKAFDEALAVYQKRQRRFGGL</sequence>
<proteinExistence type="inferred from homology"/>
<comment type="subunit">
    <text evidence="2">Homodimer.</text>
</comment>
<feature type="active site" description="Proton acceptor" evidence="2">
    <location>
        <position position="78"/>
    </location>
</feature>
<evidence type="ECO:0000313" key="4">
    <source>
        <dbReference type="Proteomes" id="UP000199136"/>
    </source>
</evidence>
<evidence type="ECO:0000313" key="3">
    <source>
        <dbReference type="EMBL" id="SFQ19098.1"/>
    </source>
</evidence>
<keyword evidence="1 2" id="KW-0808">Transferase</keyword>
<dbReference type="NCBIfam" id="TIGR00055">
    <property type="entry name" value="uppS"/>
    <property type="match status" value="1"/>
</dbReference>
<accession>A0A1I5WHT0</accession>
<dbReference type="AlphaFoldDB" id="A0A1I5WHT0"/>
<dbReference type="FunFam" id="3.40.1180.10:FF:000001">
    <property type="entry name" value="(2E,6E)-farnesyl-diphosphate-specific ditrans,polycis-undecaprenyl-diphosphate synthase"/>
    <property type="match status" value="1"/>
</dbReference>
<feature type="binding site" evidence="2">
    <location>
        <position position="79"/>
    </location>
    <ligand>
        <name>substrate</name>
    </ligand>
</feature>
<feature type="binding site" evidence="2">
    <location>
        <begin position="207"/>
        <end position="209"/>
    </location>
    <ligand>
        <name>substrate</name>
    </ligand>
</feature>
<dbReference type="GO" id="GO:0030145">
    <property type="term" value="F:manganese ion binding"/>
    <property type="evidence" value="ECO:0007669"/>
    <property type="project" value="TreeGrafter"/>
</dbReference>
<dbReference type="PANTHER" id="PTHR10291">
    <property type="entry name" value="DEHYDRODOLICHYL DIPHOSPHATE SYNTHASE FAMILY MEMBER"/>
    <property type="match status" value="1"/>
</dbReference>
<feature type="binding site" evidence="2">
    <location>
        <position position="220"/>
    </location>
    <ligand>
        <name>Mg(2+)</name>
        <dbReference type="ChEBI" id="CHEBI:18420"/>
    </ligand>
</feature>
<evidence type="ECO:0000256" key="2">
    <source>
        <dbReference type="HAMAP-Rule" id="MF_01139"/>
    </source>
</evidence>
<dbReference type="GO" id="GO:0000287">
    <property type="term" value="F:magnesium ion binding"/>
    <property type="evidence" value="ECO:0007669"/>
    <property type="project" value="UniProtKB-UniRule"/>
</dbReference>
<dbReference type="STRING" id="82801.SAMN04488506_0876"/>
<keyword evidence="4" id="KW-1185">Reference proteome</keyword>
<dbReference type="GO" id="GO:0008834">
    <property type="term" value="F:ditrans,polycis-undecaprenyl-diphosphate synthase [(2E,6E)-farnesyl-diphosphate specific] activity"/>
    <property type="evidence" value="ECO:0007669"/>
    <property type="project" value="TreeGrafter"/>
</dbReference>
<dbReference type="GO" id="GO:0005829">
    <property type="term" value="C:cytosol"/>
    <property type="evidence" value="ECO:0007669"/>
    <property type="project" value="TreeGrafter"/>
</dbReference>
<dbReference type="InterPro" id="IPR001441">
    <property type="entry name" value="UPP_synth-like"/>
</dbReference>
<reference evidence="3 4" key="1">
    <citation type="submission" date="2016-10" db="EMBL/GenBank/DDBJ databases">
        <authorList>
            <person name="de Groot N.N."/>
        </authorList>
    </citation>
    <scope>NUCLEOTIDE SEQUENCE [LARGE SCALE GENOMIC DNA]</scope>
    <source>
        <strain evidence="3 4">DSM 20581</strain>
    </source>
</reference>
<feature type="binding site" evidence="2">
    <location>
        <position position="35"/>
    </location>
    <ligand>
        <name>substrate</name>
    </ligand>
</feature>
<dbReference type="Pfam" id="PF01255">
    <property type="entry name" value="Prenyltransf"/>
    <property type="match status" value="1"/>
</dbReference>
<feature type="active site" evidence="2">
    <location>
        <position position="30"/>
    </location>
</feature>
<feature type="binding site" evidence="2">
    <location>
        <position position="47"/>
    </location>
    <ligand>
        <name>substrate</name>
    </ligand>
</feature>
<keyword evidence="2" id="KW-0479">Metal-binding</keyword>
<feature type="binding site" evidence="2">
    <location>
        <position position="81"/>
    </location>
    <ligand>
        <name>substrate</name>
    </ligand>
</feature>
<dbReference type="Gene3D" id="3.40.1180.10">
    <property type="entry name" value="Decaprenyl diphosphate synthase-like"/>
    <property type="match status" value="1"/>
</dbReference>
<feature type="binding site" evidence="2">
    <location>
        <position position="201"/>
    </location>
    <ligand>
        <name>substrate</name>
    </ligand>
</feature>
<dbReference type="PANTHER" id="PTHR10291:SF0">
    <property type="entry name" value="DEHYDRODOLICHYL DIPHOSPHATE SYNTHASE 2"/>
    <property type="match status" value="1"/>
</dbReference>
<comment type="similarity">
    <text evidence="2">Belongs to the UPP synthase family.</text>
</comment>
<dbReference type="Proteomes" id="UP000199136">
    <property type="component" value="Unassembled WGS sequence"/>
</dbReference>
<dbReference type="OrthoDB" id="4191603at2"/>
<feature type="binding site" evidence="2">
    <location>
        <position position="30"/>
    </location>
    <ligand>
        <name>Mg(2+)</name>
        <dbReference type="ChEBI" id="CHEBI:18420"/>
    </ligand>
</feature>
<dbReference type="HAMAP" id="MF_01139">
    <property type="entry name" value="ISPT"/>
    <property type="match status" value="1"/>
</dbReference>
<comment type="function">
    <text evidence="2">Catalyzes the condensation of isopentenyl diphosphate (IPP) with allylic pyrophosphates generating different type of terpenoids.</text>
</comment>
<feature type="binding site" evidence="2">
    <location>
        <begin position="31"/>
        <end position="34"/>
    </location>
    <ligand>
        <name>substrate</name>
    </ligand>
</feature>
<dbReference type="EMBL" id="FOXW01000003">
    <property type="protein sequence ID" value="SFQ19098.1"/>
    <property type="molecule type" value="Genomic_DNA"/>
</dbReference>
<dbReference type="RefSeq" id="WP_092479936.1">
    <property type="nucleotide sequence ID" value="NZ_FOXW01000003.1"/>
</dbReference>
<name>A0A1I5WHT0_9LACT</name>
<feature type="binding site" evidence="2">
    <location>
        <begin position="75"/>
        <end position="77"/>
    </location>
    <ligand>
        <name>substrate</name>
    </ligand>
</feature>
<keyword evidence="2" id="KW-0460">Magnesium</keyword>
<dbReference type="InterPro" id="IPR036424">
    <property type="entry name" value="UPP_synth-like_sf"/>
</dbReference>
<dbReference type="SUPFAM" id="SSF64005">
    <property type="entry name" value="Undecaprenyl diphosphate synthase"/>
    <property type="match status" value="1"/>
</dbReference>
<dbReference type="CDD" id="cd00475">
    <property type="entry name" value="Cis_IPPS"/>
    <property type="match status" value="1"/>
</dbReference>
<comment type="cofactor">
    <cofactor evidence="2">
        <name>Mg(2+)</name>
        <dbReference type="ChEBI" id="CHEBI:18420"/>
    </cofactor>
    <text evidence="2">Binds 2 magnesium ions per subunit.</text>
</comment>
<evidence type="ECO:0000256" key="1">
    <source>
        <dbReference type="ARBA" id="ARBA00022679"/>
    </source>
</evidence>